<dbReference type="GO" id="GO:0005886">
    <property type="term" value="C:plasma membrane"/>
    <property type="evidence" value="ECO:0007669"/>
    <property type="project" value="InterPro"/>
</dbReference>
<reference evidence="2 3" key="1">
    <citation type="submission" date="2024-02" db="EMBL/GenBank/DDBJ databases">
        <title>de novo genome assembly of Solanum bulbocastanum strain 11H21.</title>
        <authorList>
            <person name="Hosaka A.J."/>
        </authorList>
    </citation>
    <scope>NUCLEOTIDE SEQUENCE [LARGE SCALE GENOMIC DNA]</scope>
    <source>
        <tissue evidence="2">Young leaves</tissue>
    </source>
</reference>
<dbReference type="PANTHER" id="PTHR33312:SF27">
    <property type="entry name" value="MEMBRANE-ASSOCIATED KINASE REGULATOR 4-RELATED"/>
    <property type="match status" value="1"/>
</dbReference>
<dbReference type="Proteomes" id="UP001371456">
    <property type="component" value="Unassembled WGS sequence"/>
</dbReference>
<organism evidence="2 3">
    <name type="scientific">Solanum bulbocastanum</name>
    <name type="common">Wild potato</name>
    <dbReference type="NCBI Taxonomy" id="147425"/>
    <lineage>
        <taxon>Eukaryota</taxon>
        <taxon>Viridiplantae</taxon>
        <taxon>Streptophyta</taxon>
        <taxon>Embryophyta</taxon>
        <taxon>Tracheophyta</taxon>
        <taxon>Spermatophyta</taxon>
        <taxon>Magnoliopsida</taxon>
        <taxon>eudicotyledons</taxon>
        <taxon>Gunneridae</taxon>
        <taxon>Pentapetalae</taxon>
        <taxon>asterids</taxon>
        <taxon>lamiids</taxon>
        <taxon>Solanales</taxon>
        <taxon>Solanaceae</taxon>
        <taxon>Solanoideae</taxon>
        <taxon>Solaneae</taxon>
        <taxon>Solanum</taxon>
    </lineage>
</organism>
<evidence type="ECO:0000313" key="3">
    <source>
        <dbReference type="Proteomes" id="UP001371456"/>
    </source>
</evidence>
<feature type="compositionally biased region" description="Low complexity" evidence="1">
    <location>
        <begin position="189"/>
        <end position="207"/>
    </location>
</feature>
<sequence>MAKNPLPSPINHLGEEEYIDIEVNSASQNREFEFQMASITNYNTTSPADELFYRGRLLPLHQKILQTQLFEDLEDSFCVEVSTERPLGSGKRINLLASSTINFTISSPSQSFELSPNDHKISPKKVWIKFIKHSLITQKLKSLFSKSSCRNGNCCSSKDMNVSKKIIPLKNTNNIESVSSRSFKWQQKSRNGSSSRSFSSTNFSSRSSFDCSFNSNYELNFSKRSSFTSESEGSIEDAVAHCKKSHTG</sequence>
<evidence type="ECO:0008006" key="4">
    <source>
        <dbReference type="Google" id="ProtNLM"/>
    </source>
</evidence>
<dbReference type="GO" id="GO:0019210">
    <property type="term" value="F:kinase inhibitor activity"/>
    <property type="evidence" value="ECO:0007669"/>
    <property type="project" value="InterPro"/>
</dbReference>
<protein>
    <recommendedName>
        <fullName evidence="4">Membrane-associated kinase regulator 4</fullName>
    </recommendedName>
</protein>
<dbReference type="InterPro" id="IPR039620">
    <property type="entry name" value="BKI1/MAKR1/3/4"/>
</dbReference>
<gene>
    <name evidence="2" type="ORF">RDI58_025200</name>
</gene>
<dbReference type="PANTHER" id="PTHR33312">
    <property type="entry name" value="MEMBRANE-ASSOCIATED KINASE REGULATOR 4-RELATED"/>
    <property type="match status" value="1"/>
</dbReference>
<name>A0AAN8Y448_SOLBU</name>
<evidence type="ECO:0000256" key="1">
    <source>
        <dbReference type="SAM" id="MobiDB-lite"/>
    </source>
</evidence>
<keyword evidence="3" id="KW-1185">Reference proteome</keyword>
<dbReference type="EMBL" id="JBANQN010000010">
    <property type="protein sequence ID" value="KAK6778482.1"/>
    <property type="molecule type" value="Genomic_DNA"/>
</dbReference>
<accession>A0AAN8Y448</accession>
<proteinExistence type="predicted"/>
<evidence type="ECO:0000313" key="2">
    <source>
        <dbReference type="EMBL" id="KAK6778482.1"/>
    </source>
</evidence>
<dbReference type="AlphaFoldDB" id="A0AAN8Y448"/>
<comment type="caution">
    <text evidence="2">The sequence shown here is derived from an EMBL/GenBank/DDBJ whole genome shotgun (WGS) entry which is preliminary data.</text>
</comment>
<feature type="region of interest" description="Disordered" evidence="1">
    <location>
        <begin position="186"/>
        <end position="207"/>
    </location>
</feature>